<keyword evidence="2" id="KW-0808">Transferase</keyword>
<dbReference type="PANTHER" id="PTHR43881:SF1">
    <property type="entry name" value="GAMMA-GLUTAMYLTRANSPEPTIDASE (AFU_ORTHOLOGUE AFUA_4G13580)"/>
    <property type="match status" value="1"/>
</dbReference>
<dbReference type="Gene3D" id="3.60.20.40">
    <property type="match status" value="1"/>
</dbReference>
<reference evidence="2 3" key="1">
    <citation type="submission" date="2024-06" db="EMBL/GenBank/DDBJ databases">
        <title>The Natural Products Discovery Center: Release of the First 8490 Sequenced Strains for Exploring Actinobacteria Biosynthetic Diversity.</title>
        <authorList>
            <person name="Kalkreuter E."/>
            <person name="Kautsar S.A."/>
            <person name="Yang D."/>
            <person name="Bader C.D."/>
            <person name="Teijaro C.N."/>
            <person name="Fluegel L."/>
            <person name="Davis C.M."/>
            <person name="Simpson J.R."/>
            <person name="Lauterbach L."/>
            <person name="Steele A.D."/>
            <person name="Gui C."/>
            <person name="Meng S."/>
            <person name="Li G."/>
            <person name="Viehrig K."/>
            <person name="Ye F."/>
            <person name="Su P."/>
            <person name="Kiefer A.F."/>
            <person name="Nichols A."/>
            <person name="Cepeda A.J."/>
            <person name="Yan W."/>
            <person name="Fan B."/>
            <person name="Jiang Y."/>
            <person name="Adhikari A."/>
            <person name="Zheng C.-J."/>
            <person name="Schuster L."/>
            <person name="Cowan T.M."/>
            <person name="Smanski M.J."/>
            <person name="Chevrette M.G."/>
            <person name="De Carvalho L.P.S."/>
            <person name="Shen B."/>
        </authorList>
    </citation>
    <scope>NUCLEOTIDE SEQUENCE [LARGE SCALE GENOMIC DNA]</scope>
    <source>
        <strain evidence="2 3">NPDC050100</strain>
    </source>
</reference>
<comment type="caution">
    <text evidence="2">The sequence shown here is derived from an EMBL/GenBank/DDBJ whole genome shotgun (WGS) entry which is preliminary data.</text>
</comment>
<dbReference type="SUPFAM" id="SSF56235">
    <property type="entry name" value="N-terminal nucleophile aminohydrolases (Ntn hydrolases)"/>
    <property type="match status" value="1"/>
</dbReference>
<dbReference type="EMBL" id="JBFALK010000010">
    <property type="protein sequence ID" value="MEV0970938.1"/>
    <property type="molecule type" value="Genomic_DNA"/>
</dbReference>
<organism evidence="2 3">
    <name type="scientific">Microtetraspora glauca</name>
    <dbReference type="NCBI Taxonomy" id="1996"/>
    <lineage>
        <taxon>Bacteria</taxon>
        <taxon>Bacillati</taxon>
        <taxon>Actinomycetota</taxon>
        <taxon>Actinomycetes</taxon>
        <taxon>Streptosporangiales</taxon>
        <taxon>Streptosporangiaceae</taxon>
        <taxon>Microtetraspora</taxon>
    </lineage>
</organism>
<name>A0ABV3GH08_MICGL</name>
<proteinExistence type="predicted"/>
<dbReference type="Gene3D" id="1.10.246.130">
    <property type="match status" value="1"/>
</dbReference>
<dbReference type="PANTHER" id="PTHR43881">
    <property type="entry name" value="GAMMA-GLUTAMYLTRANSPEPTIDASE (AFU_ORTHOLOGUE AFUA_4G13580)"/>
    <property type="match status" value="1"/>
</dbReference>
<evidence type="ECO:0000313" key="3">
    <source>
        <dbReference type="Proteomes" id="UP001551675"/>
    </source>
</evidence>
<feature type="compositionally biased region" description="Basic and acidic residues" evidence="1">
    <location>
        <begin position="1"/>
        <end position="12"/>
    </location>
</feature>
<dbReference type="InterPro" id="IPR043137">
    <property type="entry name" value="GGT_ssub_C"/>
</dbReference>
<dbReference type="RefSeq" id="WP_358134722.1">
    <property type="nucleotide sequence ID" value="NZ_JBFALK010000010.1"/>
</dbReference>
<dbReference type="InterPro" id="IPR029055">
    <property type="entry name" value="Ntn_hydrolases_N"/>
</dbReference>
<dbReference type="InterPro" id="IPR043138">
    <property type="entry name" value="GGT_lsub"/>
</dbReference>
<evidence type="ECO:0000313" key="2">
    <source>
        <dbReference type="EMBL" id="MEV0970938.1"/>
    </source>
</evidence>
<feature type="region of interest" description="Disordered" evidence="1">
    <location>
        <begin position="1"/>
        <end position="31"/>
    </location>
</feature>
<protein>
    <submittedName>
        <fullName evidence="2">Gamma-glutamyltransferase</fullName>
        <ecNumber evidence="2">2.3.2.2</ecNumber>
    </submittedName>
</protein>
<keyword evidence="2" id="KW-0012">Acyltransferase</keyword>
<sequence>MSAIRKEREDPVTRPPITRRAPSGEVPLWDAPPRGPVVASGGMVAAAHPAVSLAGARVLADGGNAVDAALAMAAMCWITLPGQCGVGGDAFALVRRPDGTVVSFGGSGFGPDGGTPGFYRDRGLTAIPLGGPLAVAVPGAVAALAALHAAGATRGLEELWRPAVAAAERGTPCTARTRDDIAEHRHALARDPGAAAVFLPGGRPPRVGARLAQPELAGTLRRLAVDPADLYAGELAERAVAALADAGAPFSGGEWTSCGRALTGPSITGRYGGLTVHQTPMPTPGWMVLQQAALCDGVLAGLPWLSAEAVSRAAGAAATAFADRLAYCASDDDRWRVLLTPESLAVRRAALAGQGPPAVKRSPVPVEGDTTSVVAVDGSGTAVSLIHSLAFTFGARITVPGTGVVLNNRLGRGAYLLDGHPNEVAPRRRPLHTLNAWLVTDDGGRLRHIGNTPGGDGQVQWNTQLLSHLIDHGADPARAVAAPRFTVFPGSDADVLGRELELRCESRLGAETLARLRGLGHQVRVQGPWAAGGSALVVSIDQESGALLGAADPRQDGVALGV</sequence>
<gene>
    <name evidence="2" type="ORF">AB0I59_20105</name>
</gene>
<dbReference type="GO" id="GO:0103068">
    <property type="term" value="F:leukotriene C4 gamma-glutamyl transferase activity"/>
    <property type="evidence" value="ECO:0007669"/>
    <property type="project" value="UniProtKB-EC"/>
</dbReference>
<evidence type="ECO:0000256" key="1">
    <source>
        <dbReference type="SAM" id="MobiDB-lite"/>
    </source>
</evidence>
<dbReference type="PRINTS" id="PR01210">
    <property type="entry name" value="GGTRANSPTASE"/>
</dbReference>
<keyword evidence="3" id="KW-1185">Reference proteome</keyword>
<dbReference type="EC" id="2.3.2.2" evidence="2"/>
<dbReference type="Proteomes" id="UP001551675">
    <property type="component" value="Unassembled WGS sequence"/>
</dbReference>
<accession>A0ABV3GH08</accession>
<dbReference type="Pfam" id="PF01019">
    <property type="entry name" value="G_glu_transpept"/>
    <property type="match status" value="1"/>
</dbReference>
<dbReference type="InterPro" id="IPR052896">
    <property type="entry name" value="GGT-like_enzyme"/>
</dbReference>